<dbReference type="GO" id="GO:0036128">
    <property type="term" value="C:CatSper complex"/>
    <property type="evidence" value="ECO:0007669"/>
    <property type="project" value="InterPro"/>
</dbReference>
<feature type="domain" description="Cation channel sperm-associated protein subunit beta C-terminal" evidence="2">
    <location>
        <begin position="574"/>
        <end position="789"/>
    </location>
</feature>
<protein>
    <recommendedName>
        <fullName evidence="2">Cation channel sperm-associated protein subunit beta C-terminal domain-containing protein</fullName>
    </recommendedName>
</protein>
<organism evidence="3">
    <name type="scientific">Spongospora subterranea</name>
    <dbReference type="NCBI Taxonomy" id="70186"/>
    <lineage>
        <taxon>Eukaryota</taxon>
        <taxon>Sar</taxon>
        <taxon>Rhizaria</taxon>
        <taxon>Endomyxa</taxon>
        <taxon>Phytomyxea</taxon>
        <taxon>Plasmodiophorida</taxon>
        <taxon>Plasmodiophoridae</taxon>
        <taxon>Spongospora</taxon>
    </lineage>
</organism>
<evidence type="ECO:0000313" key="3">
    <source>
        <dbReference type="EMBL" id="CRZ03236.1"/>
    </source>
</evidence>
<keyword evidence="1" id="KW-0472">Membrane</keyword>
<dbReference type="InterPro" id="IPR028748">
    <property type="entry name" value="CATSPERB"/>
</dbReference>
<sequence>MSSDRLVTSPISIPNRNVSVTLVKVSANAKYQLLINNDFENYTIEGFTFPMVGDTSVLPSITPFSYGNGLFVLIGSQLWISRDDGQLFRRVAVPGPLSSNIRIVGSRRSAIYTVHDVTNGIVYIGKTNENSVVQCWTIDPRLSSNIAISIDEFSQITITILSTPATLYHIELDYGQCMQSFWLRRFPTITQFPSVDAIIVPFSESGSMSFMAVDSKNTSMQVHLSDIDQGPLEIRKLEDVSCAVPSEFDISITSPYAGSSFAAMIELQIPYPSLNNVTVEGWTQNHISNTLWANQGVFLLKTRVNLTHILADVIIQPFSKTSTTAQKQWQLFNFAPYINHARVGRQLLNVIAATTSFICELTPGTFSFSKGDIGRIVALGSVWGVINRYVNSTRVECQLGLTSENITFVTKTYMAGQWDLVTISVGADLRQMPKLAYIAEKNFLYTIIDCPFDEASAIIPESVLFIDNNDSHDVLSFLSPSDTKLRLSVTGLINTDISLSLSSNFTTGANNVQGNQVTISVADYGLCPNCIFSFTLDTDRTSFGCVIPPSSFSSYPATSYILLGCPPGKSIIIDPNQFSKTVSIPVNYRPPSSLGVGVPLSPNVYNVVPSIALEEYLTICRGTGLFKSCTGLGTSQCTCNANASQISISNSDCIQTAPSVDFSDVFSPPLFITSWGKVINNVTQTYEIIEMNGRSDFCITASTVCSSNGDGEGPYILDPSSGIIWEGEGLYHFQAIIRNGTYCTLTTEFIVFVIHAPLEKPIQSAVVSITAVISGCCLLIAYLFKTSQLELFIKRKAKMIRTAKAHHKSKKHHLN</sequence>
<dbReference type="GO" id="GO:0005929">
    <property type="term" value="C:cilium"/>
    <property type="evidence" value="ECO:0007669"/>
    <property type="project" value="TreeGrafter"/>
</dbReference>
<dbReference type="EMBL" id="HACM01002791">
    <property type="protein sequence ID" value="CRZ03233.1"/>
    <property type="molecule type" value="Transcribed_RNA"/>
</dbReference>
<name>A0A0H5QPE5_9EUKA</name>
<dbReference type="PANTHER" id="PTHR14705:SF0">
    <property type="entry name" value="CATION CHANNEL SPERM-ASSOCIATED AUXILIARY SUBUNIT BETA"/>
    <property type="match status" value="1"/>
</dbReference>
<proteinExistence type="predicted"/>
<keyword evidence="1" id="KW-1133">Transmembrane helix</keyword>
<dbReference type="EMBL" id="HACM01002794">
    <property type="protein sequence ID" value="CRZ03236.1"/>
    <property type="molecule type" value="Transcribed_RNA"/>
</dbReference>
<dbReference type="AlphaFoldDB" id="A0A0H5QPE5"/>
<reference evidence="3" key="1">
    <citation type="submission" date="2015-04" db="EMBL/GenBank/DDBJ databases">
        <title>The genome sequence of the plant pathogenic Rhizarian Plasmodiophora brassicae reveals insights in its biotrophic life cycle and the origin of chitin synthesis.</title>
        <authorList>
            <person name="Schwelm A."/>
            <person name="Fogelqvist J."/>
            <person name="Knaust A."/>
            <person name="Julke S."/>
            <person name="Lilja T."/>
            <person name="Dhandapani V."/>
            <person name="Bonilla-Rosso G."/>
            <person name="Karlsson M."/>
            <person name="Shevchenko A."/>
            <person name="Choi S.R."/>
            <person name="Kim H.G."/>
            <person name="Park J.Y."/>
            <person name="Lim Y.P."/>
            <person name="Ludwig-Muller J."/>
            <person name="Dixelius C."/>
        </authorList>
    </citation>
    <scope>NUCLEOTIDE SEQUENCE</scope>
    <source>
        <tissue evidence="3">Potato root galls</tissue>
    </source>
</reference>
<dbReference type="InterPro" id="IPR048789">
    <property type="entry name" value="CATSPERB_C"/>
</dbReference>
<evidence type="ECO:0000256" key="1">
    <source>
        <dbReference type="SAM" id="Phobius"/>
    </source>
</evidence>
<accession>A0A0H5QPE5</accession>
<evidence type="ECO:0000259" key="2">
    <source>
        <dbReference type="Pfam" id="PF15149"/>
    </source>
</evidence>
<dbReference type="Pfam" id="PF15149">
    <property type="entry name" value="CATSPERB_C"/>
    <property type="match status" value="1"/>
</dbReference>
<keyword evidence="1" id="KW-0812">Transmembrane</keyword>
<dbReference type="PANTHER" id="PTHR14705">
    <property type="entry name" value="CATION CHANNEL SPERM-ASSOCIATED PROTEIN SUBUNIT BETA"/>
    <property type="match status" value="1"/>
</dbReference>
<feature type="transmembrane region" description="Helical" evidence="1">
    <location>
        <begin position="765"/>
        <end position="784"/>
    </location>
</feature>